<feature type="transmembrane region" description="Helical" evidence="6">
    <location>
        <begin position="441"/>
        <end position="460"/>
    </location>
</feature>
<feature type="transmembrane region" description="Helical" evidence="6">
    <location>
        <begin position="472"/>
        <end position="490"/>
    </location>
</feature>
<dbReference type="GO" id="GO:0016020">
    <property type="term" value="C:membrane"/>
    <property type="evidence" value="ECO:0007669"/>
    <property type="project" value="UniProtKB-SubCell"/>
</dbReference>
<organism evidence="8 9">
    <name type="scientific">Rhodosorus marinus</name>
    <dbReference type="NCBI Taxonomy" id="101924"/>
    <lineage>
        <taxon>Eukaryota</taxon>
        <taxon>Rhodophyta</taxon>
        <taxon>Stylonematophyceae</taxon>
        <taxon>Stylonematales</taxon>
        <taxon>Stylonemataceae</taxon>
        <taxon>Rhodosorus</taxon>
    </lineage>
</organism>
<dbReference type="GO" id="GO:0008324">
    <property type="term" value="F:monoatomic cation transmembrane transporter activity"/>
    <property type="evidence" value="ECO:0007669"/>
    <property type="project" value="TreeGrafter"/>
</dbReference>
<feature type="domain" description="Sodium/calcium exchanger membrane region" evidence="7">
    <location>
        <begin position="127"/>
        <end position="266"/>
    </location>
</feature>
<sequence length="637" mass="69965">MGFWGGGGGREIRRVRRAAVYTGVLLASCYLFGALEDWVGIGEKESVGLEVSSRILTRVPVLGEDEMTCVKEVMAQRDVASATRCTGIKRCVSEGRLSEAEDFIGYLELHFCRIAGENWISIPLFSLFLASLIYIMIWIADDYLSPSLAGIADVLQLSPEVAGVTFLALGNGAPDISSTFASVQSKTFSIAASELIGSAMFITTVVVASVGWVSHAALDRRSFLHNAIFLLGAVVALTSVIYRGQIQLFEAGFFILYYCAYLFLVLYMESNGKGKISRSMQWKAEGADVEESDGEDITIRSIDRLNANMCMDVAYESVQLEESDDGETPRSDLAISDSDVEIAGGESKLGASLNELLRSTTELLRSTRELFVGFQQKFRVVFNFPQTPLQHILRFTVPPMVRPDDEWNPWARFTFLMVPITLPLFIAAVLGWLHVELFFKIPLWSLIVIFGCAASAVLFFMLPKDEAPDLGLAAYLIGFVACVFWLFVTAREVVRVLKAIGTLLRISYSILGMTVLAWGNSIGDVVSNSAIAKQGSPKTAVAACLSSPLFNLVFSLGAALTIQCIQQYPEPYMVKHMGAPFFNTVAFLCFGLIMTAVVVSRNNYVVTRGYAKILLGLYVTYGVVNIMVVTLHVKLPW</sequence>
<evidence type="ECO:0000313" key="8">
    <source>
        <dbReference type="EMBL" id="KAJ8904041.1"/>
    </source>
</evidence>
<feature type="transmembrane region" description="Helical" evidence="6">
    <location>
        <begin position="248"/>
        <end position="268"/>
    </location>
</feature>
<dbReference type="EMBL" id="JAMWBK010000006">
    <property type="protein sequence ID" value="KAJ8904041.1"/>
    <property type="molecule type" value="Genomic_DNA"/>
</dbReference>
<feature type="transmembrane region" description="Helical" evidence="6">
    <location>
        <begin position="410"/>
        <end position="435"/>
    </location>
</feature>
<dbReference type="InterPro" id="IPR004837">
    <property type="entry name" value="NaCa_Exmemb"/>
</dbReference>
<keyword evidence="2" id="KW-0813">Transport</keyword>
<reference evidence="8 9" key="1">
    <citation type="journal article" date="2023" name="Nat. Commun.">
        <title>Origin of minicircular mitochondrial genomes in red algae.</title>
        <authorList>
            <person name="Lee Y."/>
            <person name="Cho C.H."/>
            <person name="Lee Y.M."/>
            <person name="Park S.I."/>
            <person name="Yang J.H."/>
            <person name="West J.A."/>
            <person name="Bhattacharya D."/>
            <person name="Yoon H.S."/>
        </authorList>
    </citation>
    <scope>NUCLEOTIDE SEQUENCE [LARGE SCALE GENOMIC DNA]</scope>
    <source>
        <strain evidence="8 9">CCMP1338</strain>
        <tissue evidence="8">Whole cell</tissue>
    </source>
</reference>
<evidence type="ECO:0000259" key="7">
    <source>
        <dbReference type="Pfam" id="PF01699"/>
    </source>
</evidence>
<keyword evidence="4 6" id="KW-1133">Transmembrane helix</keyword>
<feature type="domain" description="Sodium/calcium exchanger membrane region" evidence="7">
    <location>
        <begin position="476"/>
        <end position="626"/>
    </location>
</feature>
<evidence type="ECO:0000256" key="2">
    <source>
        <dbReference type="ARBA" id="ARBA00022448"/>
    </source>
</evidence>
<evidence type="ECO:0000256" key="6">
    <source>
        <dbReference type="SAM" id="Phobius"/>
    </source>
</evidence>
<keyword evidence="3 6" id="KW-0812">Transmembrane</keyword>
<comment type="caution">
    <text evidence="8">The sequence shown here is derived from an EMBL/GenBank/DDBJ whole genome shotgun (WGS) entry which is preliminary data.</text>
</comment>
<keyword evidence="5 6" id="KW-0472">Membrane</keyword>
<protein>
    <recommendedName>
        <fullName evidence="7">Sodium/calcium exchanger membrane region domain-containing protein</fullName>
    </recommendedName>
</protein>
<evidence type="ECO:0000313" key="9">
    <source>
        <dbReference type="Proteomes" id="UP001157974"/>
    </source>
</evidence>
<evidence type="ECO:0000256" key="3">
    <source>
        <dbReference type="ARBA" id="ARBA00022692"/>
    </source>
</evidence>
<name>A0AAV8UNF8_9RHOD</name>
<feature type="transmembrane region" description="Helical" evidence="6">
    <location>
        <begin position="613"/>
        <end position="633"/>
    </location>
</feature>
<feature type="transmembrane region" description="Helical" evidence="6">
    <location>
        <begin position="496"/>
        <end position="519"/>
    </location>
</feature>
<evidence type="ECO:0000256" key="4">
    <source>
        <dbReference type="ARBA" id="ARBA00022989"/>
    </source>
</evidence>
<dbReference type="InterPro" id="IPR044880">
    <property type="entry name" value="NCX_ion-bd_dom_sf"/>
</dbReference>
<dbReference type="PANTHER" id="PTHR12266:SF0">
    <property type="entry name" value="MITOCHONDRIAL SODIUM_CALCIUM EXCHANGER PROTEIN"/>
    <property type="match status" value="1"/>
</dbReference>
<evidence type="ECO:0000256" key="5">
    <source>
        <dbReference type="ARBA" id="ARBA00023136"/>
    </source>
</evidence>
<comment type="subcellular location">
    <subcellularLocation>
        <location evidence="1">Membrane</location>
        <topology evidence="1">Multi-pass membrane protein</topology>
    </subcellularLocation>
</comment>
<feature type="transmembrane region" description="Helical" evidence="6">
    <location>
        <begin position="540"/>
        <end position="561"/>
    </location>
</feature>
<feature type="transmembrane region" description="Helical" evidence="6">
    <location>
        <begin position="119"/>
        <end position="140"/>
    </location>
</feature>
<dbReference type="InterPro" id="IPR051359">
    <property type="entry name" value="CaCA_antiporter"/>
</dbReference>
<evidence type="ECO:0000256" key="1">
    <source>
        <dbReference type="ARBA" id="ARBA00004141"/>
    </source>
</evidence>
<dbReference type="Proteomes" id="UP001157974">
    <property type="component" value="Unassembled WGS sequence"/>
</dbReference>
<dbReference type="PANTHER" id="PTHR12266">
    <property type="entry name" value="NA+/CA2+ K+ INDEPENDENT EXCHANGER"/>
    <property type="match status" value="1"/>
</dbReference>
<feature type="transmembrane region" description="Helical" evidence="6">
    <location>
        <begin position="223"/>
        <end position="242"/>
    </location>
</feature>
<gene>
    <name evidence="8" type="ORF">NDN08_000571</name>
</gene>
<feature type="transmembrane region" description="Helical" evidence="6">
    <location>
        <begin position="581"/>
        <end position="601"/>
    </location>
</feature>
<feature type="transmembrane region" description="Helical" evidence="6">
    <location>
        <begin position="188"/>
        <end position="211"/>
    </location>
</feature>
<accession>A0AAV8UNF8</accession>
<dbReference type="Pfam" id="PF01699">
    <property type="entry name" value="Na_Ca_ex"/>
    <property type="match status" value="2"/>
</dbReference>
<keyword evidence="9" id="KW-1185">Reference proteome</keyword>
<dbReference type="Gene3D" id="1.20.1420.30">
    <property type="entry name" value="NCX, central ion-binding region"/>
    <property type="match status" value="2"/>
</dbReference>
<dbReference type="AlphaFoldDB" id="A0AAV8UNF8"/>
<proteinExistence type="predicted"/>